<keyword evidence="1" id="KW-0812">Transmembrane</keyword>
<feature type="transmembrane region" description="Helical" evidence="1">
    <location>
        <begin position="165"/>
        <end position="189"/>
    </location>
</feature>
<dbReference type="PANTHER" id="PTHR41795:SF1">
    <property type="entry name" value="EXOPOLYSACCHARIDE SYNTHESIS PROTEIN"/>
    <property type="match status" value="1"/>
</dbReference>
<dbReference type="AlphaFoldDB" id="A0A480APC2"/>
<organism evidence="2 3">
    <name type="scientific">Pseudaquabacterium pictum</name>
    <dbReference type="NCBI Taxonomy" id="2315236"/>
    <lineage>
        <taxon>Bacteria</taxon>
        <taxon>Pseudomonadati</taxon>
        <taxon>Pseudomonadota</taxon>
        <taxon>Betaproteobacteria</taxon>
        <taxon>Burkholderiales</taxon>
        <taxon>Sphaerotilaceae</taxon>
        <taxon>Pseudaquabacterium</taxon>
    </lineage>
</organism>
<proteinExistence type="predicted"/>
<dbReference type="Proteomes" id="UP000301751">
    <property type="component" value="Unassembled WGS sequence"/>
</dbReference>
<dbReference type="OrthoDB" id="21339at2"/>
<dbReference type="PIRSF" id="PIRSF033239">
    <property type="entry name" value="ExoD"/>
    <property type="match status" value="1"/>
</dbReference>
<evidence type="ECO:0008006" key="4">
    <source>
        <dbReference type="Google" id="ProtNLM"/>
    </source>
</evidence>
<feature type="transmembrane region" description="Helical" evidence="1">
    <location>
        <begin position="48"/>
        <end position="69"/>
    </location>
</feature>
<gene>
    <name evidence="2" type="ORF">AQPW35_10030</name>
</gene>
<keyword evidence="3" id="KW-1185">Reference proteome</keyword>
<evidence type="ECO:0000256" key="1">
    <source>
        <dbReference type="SAM" id="Phobius"/>
    </source>
</evidence>
<dbReference type="InterPro" id="IPR010331">
    <property type="entry name" value="ExoD"/>
</dbReference>
<name>A0A480APC2_9BURK</name>
<dbReference type="PANTHER" id="PTHR41795">
    <property type="entry name" value="EXOPOLYSACCHARIDE SYNTHESIS PROTEIN"/>
    <property type="match status" value="1"/>
</dbReference>
<dbReference type="EMBL" id="BJCL01000002">
    <property type="protein sequence ID" value="GCL61922.1"/>
    <property type="molecule type" value="Genomic_DNA"/>
</dbReference>
<evidence type="ECO:0000313" key="2">
    <source>
        <dbReference type="EMBL" id="GCL61922.1"/>
    </source>
</evidence>
<reference evidence="3" key="1">
    <citation type="submission" date="2019-03" db="EMBL/GenBank/DDBJ databases">
        <title>Aquabacterium pictum sp.nov., the first bacteriochlorophyll a-containing freshwater bacterium in the genus Aquabacterium of the class Betaproteobacteria.</title>
        <authorList>
            <person name="Hirose S."/>
            <person name="Tank M."/>
            <person name="Hara E."/>
            <person name="Tamaki H."/>
            <person name="Takaichi S."/>
            <person name="Haruta S."/>
            <person name="Hanada S."/>
        </authorList>
    </citation>
    <scope>NUCLEOTIDE SEQUENCE [LARGE SCALE GENOMIC DNA]</scope>
    <source>
        <strain evidence="3">W35</strain>
    </source>
</reference>
<sequence length="199" mass="21235">MTDTLHQRLRDAANALTGEPVALSHLADVHGNAARGTLLVLLSAPCVLPVPGVGNMLGIGLLLMALAMWRGQAAHELPSRVAGWQMPAHWAQRVLGLLARFYDLASRWSRERLPRMIDGPQPWLAPKVGLMGALIFLPIPFGNVLPALALSLLGLGLAFRDGLAVLLSLLAGGAAVAYTAGLGVLAWQWGLGRLLEWLR</sequence>
<evidence type="ECO:0000313" key="3">
    <source>
        <dbReference type="Proteomes" id="UP000301751"/>
    </source>
</evidence>
<protein>
    <recommendedName>
        <fullName evidence="4">Protein exod</fullName>
    </recommendedName>
</protein>
<keyword evidence="1" id="KW-1133">Transmembrane helix</keyword>
<accession>A0A480APC2</accession>
<feature type="transmembrane region" description="Helical" evidence="1">
    <location>
        <begin position="128"/>
        <end position="153"/>
    </location>
</feature>
<keyword evidence="1" id="KW-0472">Membrane</keyword>
<dbReference type="Pfam" id="PF06055">
    <property type="entry name" value="ExoD"/>
    <property type="match status" value="1"/>
</dbReference>
<dbReference type="RefSeq" id="WP_137731683.1">
    <property type="nucleotide sequence ID" value="NZ_BJCL01000002.1"/>
</dbReference>
<comment type="caution">
    <text evidence="2">The sequence shown here is derived from an EMBL/GenBank/DDBJ whole genome shotgun (WGS) entry which is preliminary data.</text>
</comment>